<sequence>MATRAEDQSKRSAGNQEKTSTKASQKNGADAKGNDDWSQKLETLQSALNGDLSTLSSEDANGLIDEWYNLLHKAKEPEIKEIANQLKQLKQHLKSNKATGHEISEVLIEIGEQTANFASDAEKDIRTPVRKLGKQLTKVGNSLGKAEEHQEIEEIDAVIETLEEDLEQLDTGVAVGSIDKWYKLLHNSDAENLQEIANGLKELKQVLNRKTAKASDISHILEKLGEQTTAVGQEAKRGFKGPLQRLGKLLSKTGKSLAE</sequence>
<accession>A0ABR8D1Y7</accession>
<comment type="caution">
    <text evidence="3">The sequence shown here is derived from an EMBL/GenBank/DDBJ whole genome shotgun (WGS) entry which is preliminary data.</text>
</comment>
<dbReference type="EMBL" id="JACJSG010000013">
    <property type="protein sequence ID" value="MBD2501204.1"/>
    <property type="molecule type" value="Genomic_DNA"/>
</dbReference>
<dbReference type="Proteomes" id="UP000661112">
    <property type="component" value="Unassembled WGS sequence"/>
</dbReference>
<evidence type="ECO:0000313" key="4">
    <source>
        <dbReference type="Proteomes" id="UP000661112"/>
    </source>
</evidence>
<proteinExistence type="predicted"/>
<evidence type="ECO:0000313" key="3">
    <source>
        <dbReference type="EMBL" id="MBD2501204.1"/>
    </source>
</evidence>
<keyword evidence="4" id="KW-1185">Reference proteome</keyword>
<name>A0ABR8D1Y7_9NOST</name>
<keyword evidence="1" id="KW-0175">Coiled coil</keyword>
<gene>
    <name evidence="3" type="ORF">H6G83_11425</name>
</gene>
<feature type="compositionally biased region" description="Polar residues" evidence="2">
    <location>
        <begin position="11"/>
        <end position="27"/>
    </location>
</feature>
<feature type="region of interest" description="Disordered" evidence="2">
    <location>
        <begin position="1"/>
        <end position="38"/>
    </location>
</feature>
<reference evidence="3 4" key="1">
    <citation type="journal article" date="2020" name="ISME J.">
        <title>Comparative genomics reveals insights into cyanobacterial evolution and habitat adaptation.</title>
        <authorList>
            <person name="Chen M.Y."/>
            <person name="Teng W.K."/>
            <person name="Zhao L."/>
            <person name="Hu C.X."/>
            <person name="Zhou Y.K."/>
            <person name="Han B.P."/>
            <person name="Song L.R."/>
            <person name="Shu W.S."/>
        </authorList>
    </citation>
    <scope>NUCLEOTIDE SEQUENCE [LARGE SCALE GENOMIC DNA]</scope>
    <source>
        <strain evidence="3 4">FACHB-119</strain>
    </source>
</reference>
<evidence type="ECO:0000256" key="2">
    <source>
        <dbReference type="SAM" id="MobiDB-lite"/>
    </source>
</evidence>
<protein>
    <submittedName>
        <fullName evidence="3">Uncharacterized protein</fullName>
    </submittedName>
</protein>
<feature type="compositionally biased region" description="Basic and acidic residues" evidence="2">
    <location>
        <begin position="1"/>
        <end position="10"/>
    </location>
</feature>
<organism evidence="3 4">
    <name type="scientific">Anabaena azotica FACHB-119</name>
    <dbReference type="NCBI Taxonomy" id="947527"/>
    <lineage>
        <taxon>Bacteria</taxon>
        <taxon>Bacillati</taxon>
        <taxon>Cyanobacteriota</taxon>
        <taxon>Cyanophyceae</taxon>
        <taxon>Nostocales</taxon>
        <taxon>Nostocaceae</taxon>
        <taxon>Anabaena</taxon>
        <taxon>Anabaena azotica</taxon>
    </lineage>
</organism>
<evidence type="ECO:0000256" key="1">
    <source>
        <dbReference type="SAM" id="Coils"/>
    </source>
</evidence>
<feature type="coiled-coil region" evidence="1">
    <location>
        <begin position="145"/>
        <end position="213"/>
    </location>
</feature>